<keyword evidence="3" id="KW-1185">Reference proteome</keyword>
<proteinExistence type="predicted"/>
<dbReference type="RefSeq" id="WP_150968382.1">
    <property type="nucleotide sequence ID" value="NZ_VZDO01000003.1"/>
</dbReference>
<comment type="caution">
    <text evidence="2">The sequence shown here is derived from an EMBL/GenBank/DDBJ whole genome shotgun (WGS) entry which is preliminary data.</text>
</comment>
<evidence type="ECO:0000256" key="1">
    <source>
        <dbReference type="SAM" id="Phobius"/>
    </source>
</evidence>
<protein>
    <submittedName>
        <fullName evidence="2">DUF2214 family protein</fullName>
    </submittedName>
</protein>
<dbReference type="AlphaFoldDB" id="A0A7V7TXN8"/>
<feature type="transmembrane region" description="Helical" evidence="1">
    <location>
        <begin position="79"/>
        <end position="98"/>
    </location>
</feature>
<keyword evidence="1" id="KW-0812">Transmembrane</keyword>
<name>A0A7V7TXN8_9HYPH</name>
<keyword evidence="1" id="KW-0472">Membrane</keyword>
<dbReference type="InterPro" id="IPR018706">
    <property type="entry name" value="DUF2214_membrane"/>
</dbReference>
<feature type="transmembrane region" description="Helical" evidence="1">
    <location>
        <begin position="41"/>
        <end position="67"/>
    </location>
</feature>
<evidence type="ECO:0000313" key="2">
    <source>
        <dbReference type="EMBL" id="KAB0681186.1"/>
    </source>
</evidence>
<feature type="transmembrane region" description="Helical" evidence="1">
    <location>
        <begin position="6"/>
        <end position="29"/>
    </location>
</feature>
<sequence>MLLDFVLASLHHLCVFALFGVFLVELALLRPGIAGPNLTKLARYDAVYGGLAVAVIVVGIARVVFGLKGWDYYAANHSFWGKMLAFAVVGALSVPPSLRFARWRKALAADPAFAPPDAEVRSAKRIMHAEALFFALIPIFAAAMARGIG</sequence>
<dbReference type="Pfam" id="PF09980">
    <property type="entry name" value="DUF2214"/>
    <property type="match status" value="1"/>
</dbReference>
<gene>
    <name evidence="2" type="ORF">F6X38_04610</name>
</gene>
<evidence type="ECO:0000313" key="3">
    <source>
        <dbReference type="Proteomes" id="UP000432089"/>
    </source>
</evidence>
<reference evidence="2 3" key="1">
    <citation type="submission" date="2019-09" db="EMBL/GenBank/DDBJ databases">
        <title>YIM 132180 draft genome.</title>
        <authorList>
            <person name="Zhang K."/>
        </authorList>
    </citation>
    <scope>NUCLEOTIDE SEQUENCE [LARGE SCALE GENOMIC DNA]</scope>
    <source>
        <strain evidence="2 3">YIM 132180</strain>
    </source>
</reference>
<feature type="transmembrane region" description="Helical" evidence="1">
    <location>
        <begin position="131"/>
        <end position="148"/>
    </location>
</feature>
<organism evidence="2 3">
    <name type="scientific">Plantimonas leprariae</name>
    <dbReference type="NCBI Taxonomy" id="2615207"/>
    <lineage>
        <taxon>Bacteria</taxon>
        <taxon>Pseudomonadati</taxon>
        <taxon>Pseudomonadota</taxon>
        <taxon>Alphaproteobacteria</taxon>
        <taxon>Hyphomicrobiales</taxon>
        <taxon>Aurantimonadaceae</taxon>
        <taxon>Plantimonas</taxon>
    </lineage>
</organism>
<dbReference type="Proteomes" id="UP000432089">
    <property type="component" value="Unassembled WGS sequence"/>
</dbReference>
<keyword evidence="1" id="KW-1133">Transmembrane helix</keyword>
<dbReference type="EMBL" id="VZDO01000003">
    <property type="protein sequence ID" value="KAB0681186.1"/>
    <property type="molecule type" value="Genomic_DNA"/>
</dbReference>
<accession>A0A7V7TXN8</accession>